<keyword evidence="2" id="KW-1185">Reference proteome</keyword>
<gene>
    <name evidence="1" type="ORF">GCM10009092_11160</name>
</gene>
<comment type="caution">
    <text evidence="1">The sequence shown here is derived from an EMBL/GenBank/DDBJ whole genome shotgun (WGS) entry which is preliminary data.</text>
</comment>
<proteinExistence type="predicted"/>
<accession>A0ABP3GLH5</accession>
<dbReference type="EMBL" id="BAAAEI010000006">
    <property type="protein sequence ID" value="GAA0348530.1"/>
    <property type="molecule type" value="Genomic_DNA"/>
</dbReference>
<dbReference type="RefSeq" id="WP_343842732.1">
    <property type="nucleotide sequence ID" value="NZ_BAAAEI010000006.1"/>
</dbReference>
<evidence type="ECO:0000313" key="1">
    <source>
        <dbReference type="EMBL" id="GAA0348530.1"/>
    </source>
</evidence>
<evidence type="ECO:0000313" key="2">
    <source>
        <dbReference type="Proteomes" id="UP001501757"/>
    </source>
</evidence>
<sequence length="383" mass="43660">MKNYIIFILMFSSSAIGQEIFNEWSVGKDKVVLENSWVDGDDGGGFVIVKEFMDERWMDVSPGFKNSANYYVLNIKNKNKVKLFSIGGNEKVSVYNPRIENGYIIVPTMRNNSEIVEYRANFNDGSTKEKLVYQSEGSGSIDRYFPLENSMVLKFSNGESAFFSDDEKLRNRYSPYLDSLRSEVIDLVEVEEGVKFVVKSEVDKKEILELHDLNVVGQNIVSTIEVYENPNLIINVRLSRNFPALSVARKENLYASPKIQFFDLSGDVELILEASMEEGFNINKVKFFDSCKNGFGMSKPLIDGRISTGISVSVLGPDMKNLETVHFNVKKGEVVNSHMTHASKNRVYNIINYYKLEEERRKDGWYGWQGFMIYSSLITSLCG</sequence>
<protein>
    <submittedName>
        <fullName evidence="1">Uncharacterized protein</fullName>
    </submittedName>
</protein>
<organism evidence="1 2">
    <name type="scientific">Bowmanella denitrificans</name>
    <dbReference type="NCBI Taxonomy" id="366582"/>
    <lineage>
        <taxon>Bacteria</taxon>
        <taxon>Pseudomonadati</taxon>
        <taxon>Pseudomonadota</taxon>
        <taxon>Gammaproteobacteria</taxon>
        <taxon>Alteromonadales</taxon>
        <taxon>Alteromonadaceae</taxon>
        <taxon>Bowmanella</taxon>
    </lineage>
</organism>
<name>A0ABP3GLH5_9ALTE</name>
<reference evidence="2" key="1">
    <citation type="journal article" date="2019" name="Int. J. Syst. Evol. Microbiol.">
        <title>The Global Catalogue of Microorganisms (GCM) 10K type strain sequencing project: providing services to taxonomists for standard genome sequencing and annotation.</title>
        <authorList>
            <consortium name="The Broad Institute Genomics Platform"/>
            <consortium name="The Broad Institute Genome Sequencing Center for Infectious Disease"/>
            <person name="Wu L."/>
            <person name="Ma J."/>
        </authorList>
    </citation>
    <scope>NUCLEOTIDE SEQUENCE [LARGE SCALE GENOMIC DNA]</scope>
    <source>
        <strain evidence="2">JCM 13378</strain>
    </source>
</reference>
<dbReference type="Proteomes" id="UP001501757">
    <property type="component" value="Unassembled WGS sequence"/>
</dbReference>